<dbReference type="EMBL" id="LR796545">
    <property type="protein sequence ID" value="CAB4150440.1"/>
    <property type="molecule type" value="Genomic_DNA"/>
</dbReference>
<protein>
    <submittedName>
        <fullName evidence="1">Uncharacterized protein</fullName>
    </submittedName>
</protein>
<organism evidence="1">
    <name type="scientific">uncultured Caudovirales phage</name>
    <dbReference type="NCBI Taxonomy" id="2100421"/>
    <lineage>
        <taxon>Viruses</taxon>
        <taxon>Duplodnaviria</taxon>
        <taxon>Heunggongvirae</taxon>
        <taxon>Uroviricota</taxon>
        <taxon>Caudoviricetes</taxon>
        <taxon>Peduoviridae</taxon>
        <taxon>Maltschvirus</taxon>
        <taxon>Maltschvirus maltsch</taxon>
    </lineage>
</organism>
<reference evidence="1" key="1">
    <citation type="submission" date="2020-04" db="EMBL/GenBank/DDBJ databases">
        <authorList>
            <person name="Chiriac C."/>
            <person name="Salcher M."/>
            <person name="Ghai R."/>
            <person name="Kavagutti S V."/>
        </authorList>
    </citation>
    <scope>NUCLEOTIDE SEQUENCE</scope>
</reference>
<dbReference type="InterPro" id="IPR048922">
    <property type="entry name" value="Bbp16"/>
</dbReference>
<proteinExistence type="predicted"/>
<sequence length="173" mass="17874">MITDAFLRLAGTSANPPVAGAITNLASGTTSTSNFFVDLASNVPTSGTNPNSNGLQYRDIGEGYPLHAVVTLVTAASGTSVSMTFNVIVADDEAGTTNPVIIGTTGVILAANLTVGKQFVIELNPQLATPGKRYLMGQYVNGAAIFVGGTHFFDIVLDYADSKKFYASGFAVS</sequence>
<accession>A0A6J5MZI5</accession>
<dbReference type="Pfam" id="PF21190">
    <property type="entry name" value="Bbp16"/>
    <property type="match status" value="1"/>
</dbReference>
<name>A0A6J5MZI5_9CAUD</name>
<evidence type="ECO:0000313" key="1">
    <source>
        <dbReference type="EMBL" id="CAB4150440.1"/>
    </source>
</evidence>
<dbReference type="Gene3D" id="2.60.120.1110">
    <property type="match status" value="1"/>
</dbReference>
<dbReference type="EMBL" id="LR797279">
    <property type="protein sequence ID" value="CAB4199048.1"/>
    <property type="molecule type" value="Genomic_DNA"/>
</dbReference>
<evidence type="ECO:0000313" key="2">
    <source>
        <dbReference type="EMBL" id="CAB4199048.1"/>
    </source>
</evidence>
<gene>
    <name evidence="2" type="ORF">UFOVP1332_15</name>
    <name evidence="1" type="ORF">UFOVP565_28</name>
</gene>